<organism evidence="2 3">
    <name type="scientific">Haemaphysalis longicornis</name>
    <name type="common">Bush tick</name>
    <dbReference type="NCBI Taxonomy" id="44386"/>
    <lineage>
        <taxon>Eukaryota</taxon>
        <taxon>Metazoa</taxon>
        <taxon>Ecdysozoa</taxon>
        <taxon>Arthropoda</taxon>
        <taxon>Chelicerata</taxon>
        <taxon>Arachnida</taxon>
        <taxon>Acari</taxon>
        <taxon>Parasitiformes</taxon>
        <taxon>Ixodida</taxon>
        <taxon>Ixodoidea</taxon>
        <taxon>Ixodidae</taxon>
        <taxon>Haemaphysalinae</taxon>
        <taxon>Haemaphysalis</taxon>
    </lineage>
</organism>
<proteinExistence type="predicted"/>
<dbReference type="VEuPathDB" id="VectorBase:HLOH_060974"/>
<sequence length="260" mass="29444">MLKRISHKIDGVKEAELRRITEALVYTRIMYRLPYMRVTEHQFRQINNILRRITRITLGVPSYAASTFVEGTAIFNTLTDRLIMHQEQSHRLTTSKQGRALLELMGYNTANLPVMPLTAPPWDDIPFIQVKPIPKHMNPEEDSARRAERTRIQQPTDSLSYHADASFIAGKVVTARIDSSSNAVVNHHHDVHSAATAEMLAITQAITQHDHQSESIVIRSDSQAALPAFLRNELPPNIRAAIAEYGQRHPHISVTLVWTP</sequence>
<keyword evidence="3" id="KW-1185">Reference proteome</keyword>
<dbReference type="AlphaFoldDB" id="A0A9J6FBR6"/>
<dbReference type="EMBL" id="JABSTR010000001">
    <property type="protein sequence ID" value="KAH9360397.1"/>
    <property type="molecule type" value="Genomic_DNA"/>
</dbReference>
<gene>
    <name evidence="2" type="ORF">HPB48_008377</name>
</gene>
<protein>
    <recommendedName>
        <fullName evidence="4">RNase H type-1 domain-containing protein</fullName>
    </recommendedName>
</protein>
<dbReference type="OrthoDB" id="7765170at2759"/>
<evidence type="ECO:0008006" key="4">
    <source>
        <dbReference type="Google" id="ProtNLM"/>
    </source>
</evidence>
<dbReference type="Proteomes" id="UP000821853">
    <property type="component" value="Chromosome 1"/>
</dbReference>
<reference evidence="2 3" key="1">
    <citation type="journal article" date="2020" name="Cell">
        <title>Large-Scale Comparative Analyses of Tick Genomes Elucidate Their Genetic Diversity and Vector Capacities.</title>
        <authorList>
            <consortium name="Tick Genome and Microbiome Consortium (TIGMIC)"/>
            <person name="Jia N."/>
            <person name="Wang J."/>
            <person name="Shi W."/>
            <person name="Du L."/>
            <person name="Sun Y."/>
            <person name="Zhan W."/>
            <person name="Jiang J.F."/>
            <person name="Wang Q."/>
            <person name="Zhang B."/>
            <person name="Ji P."/>
            <person name="Bell-Sakyi L."/>
            <person name="Cui X.M."/>
            <person name="Yuan T.T."/>
            <person name="Jiang B.G."/>
            <person name="Yang W.F."/>
            <person name="Lam T.T."/>
            <person name="Chang Q.C."/>
            <person name="Ding S.J."/>
            <person name="Wang X.J."/>
            <person name="Zhu J.G."/>
            <person name="Ruan X.D."/>
            <person name="Zhao L."/>
            <person name="Wei J.T."/>
            <person name="Ye R.Z."/>
            <person name="Que T.C."/>
            <person name="Du C.H."/>
            <person name="Zhou Y.H."/>
            <person name="Cheng J.X."/>
            <person name="Dai P.F."/>
            <person name="Guo W.B."/>
            <person name="Han X.H."/>
            <person name="Huang E.J."/>
            <person name="Li L.F."/>
            <person name="Wei W."/>
            <person name="Gao Y.C."/>
            <person name="Liu J.Z."/>
            <person name="Shao H.Z."/>
            <person name="Wang X."/>
            <person name="Wang C.C."/>
            <person name="Yang T.C."/>
            <person name="Huo Q.B."/>
            <person name="Li W."/>
            <person name="Chen H.Y."/>
            <person name="Chen S.E."/>
            <person name="Zhou L.G."/>
            <person name="Ni X.B."/>
            <person name="Tian J.H."/>
            <person name="Sheng Y."/>
            <person name="Liu T."/>
            <person name="Pan Y.S."/>
            <person name="Xia L.Y."/>
            <person name="Li J."/>
            <person name="Zhao F."/>
            <person name="Cao W.C."/>
        </authorList>
    </citation>
    <scope>NUCLEOTIDE SEQUENCE [LARGE SCALE GENOMIC DNA]</scope>
    <source>
        <strain evidence="2">HaeL-2018</strain>
    </source>
</reference>
<dbReference type="Gene3D" id="3.30.420.10">
    <property type="entry name" value="Ribonuclease H-like superfamily/Ribonuclease H"/>
    <property type="match status" value="1"/>
</dbReference>
<evidence type="ECO:0000313" key="3">
    <source>
        <dbReference type="Proteomes" id="UP000821853"/>
    </source>
</evidence>
<feature type="compositionally biased region" description="Basic and acidic residues" evidence="1">
    <location>
        <begin position="137"/>
        <end position="151"/>
    </location>
</feature>
<accession>A0A9J6FBR6</accession>
<evidence type="ECO:0000313" key="2">
    <source>
        <dbReference type="EMBL" id="KAH9360397.1"/>
    </source>
</evidence>
<evidence type="ECO:0000256" key="1">
    <source>
        <dbReference type="SAM" id="MobiDB-lite"/>
    </source>
</evidence>
<dbReference type="GO" id="GO:0003676">
    <property type="term" value="F:nucleic acid binding"/>
    <property type="evidence" value="ECO:0007669"/>
    <property type="project" value="InterPro"/>
</dbReference>
<dbReference type="OMA" id="TSHEHAN"/>
<dbReference type="InterPro" id="IPR036397">
    <property type="entry name" value="RNaseH_sf"/>
</dbReference>
<feature type="region of interest" description="Disordered" evidence="1">
    <location>
        <begin position="135"/>
        <end position="156"/>
    </location>
</feature>
<comment type="caution">
    <text evidence="2">The sequence shown here is derived from an EMBL/GenBank/DDBJ whole genome shotgun (WGS) entry which is preliminary data.</text>
</comment>
<name>A0A9J6FBR6_HAELO</name>